<evidence type="ECO:0000313" key="2">
    <source>
        <dbReference type="Proteomes" id="UP000286598"/>
    </source>
</evidence>
<protein>
    <submittedName>
        <fullName evidence="1">Uncharacterized protein</fullName>
    </submittedName>
</protein>
<evidence type="ECO:0000313" key="1">
    <source>
        <dbReference type="EMBL" id="RHK48379.1"/>
    </source>
</evidence>
<accession>A0A415GGY3</accession>
<reference evidence="1 2" key="1">
    <citation type="submission" date="2018-08" db="EMBL/GenBank/DDBJ databases">
        <title>A genome reference for cultivated species of the human gut microbiota.</title>
        <authorList>
            <person name="Zou Y."/>
            <person name="Xue W."/>
            <person name="Luo G."/>
        </authorList>
    </citation>
    <scope>NUCLEOTIDE SEQUENCE [LARGE SCALE GENOMIC DNA]</scope>
    <source>
        <strain evidence="1 2">AF42-9</strain>
    </source>
</reference>
<proteinExistence type="predicted"/>
<dbReference type="Proteomes" id="UP000286598">
    <property type="component" value="Unassembled WGS sequence"/>
</dbReference>
<keyword evidence="2" id="KW-1185">Reference proteome</keyword>
<gene>
    <name evidence="1" type="ORF">DW060_10745</name>
</gene>
<sequence length="109" mass="11861">MAFRNCKFNPSFPRSCKVMDDVVKTDVVDGVEVETVVQVDASDIAETFPDVDDYKLSALMATGQPLNAVDPAIFSNPYSDAENILNVSLSAQEPAQEPVQEPVQEPTNV</sequence>
<organism evidence="1 2">
    <name type="scientific">Leyella stercorea</name>
    <dbReference type="NCBI Taxonomy" id="363265"/>
    <lineage>
        <taxon>Bacteria</taxon>
        <taxon>Pseudomonadati</taxon>
        <taxon>Bacteroidota</taxon>
        <taxon>Bacteroidia</taxon>
        <taxon>Bacteroidales</taxon>
        <taxon>Prevotellaceae</taxon>
        <taxon>Leyella</taxon>
    </lineage>
</organism>
<dbReference type="AlphaFoldDB" id="A0A415GGY3"/>
<name>A0A415GGY3_9BACT</name>
<comment type="caution">
    <text evidence="1">The sequence shown here is derived from an EMBL/GenBank/DDBJ whole genome shotgun (WGS) entry which is preliminary data.</text>
</comment>
<dbReference type="EMBL" id="QRNO01000065">
    <property type="protein sequence ID" value="RHK48379.1"/>
    <property type="molecule type" value="Genomic_DNA"/>
</dbReference>